<dbReference type="AlphaFoldDB" id="A0A399G0I6"/>
<dbReference type="Proteomes" id="UP000265719">
    <property type="component" value="Chromosome"/>
</dbReference>
<gene>
    <name evidence="1" type="ORF">NI17_009670</name>
</gene>
<dbReference type="EMBL" id="CP063196">
    <property type="protein sequence ID" value="UOE21360.1"/>
    <property type="molecule type" value="Genomic_DNA"/>
</dbReference>
<name>A0A399G0I6_9ACTN</name>
<evidence type="ECO:0000313" key="2">
    <source>
        <dbReference type="Proteomes" id="UP000265719"/>
    </source>
</evidence>
<accession>A0A399G0I6</accession>
<dbReference type="KEGG" id="thao:NI17_009670"/>
<sequence length="156" mass="17049">MTVDPRVFARIEAAATHPFGVLDLEAVRSLPDFVSWRGRDWDCSDCGAYGRGHRTPLDGAKAALAHIAHEHHPALAHRDGNGLLLGQRVHVVYTPPGGPELEDTGLFLAVHNPATIRPGMTEAESGDHYEFEFDRLGHRVLPRAHITALTPADERG</sequence>
<evidence type="ECO:0000313" key="1">
    <source>
        <dbReference type="EMBL" id="UOE21360.1"/>
    </source>
</evidence>
<proteinExistence type="predicted"/>
<reference evidence="1" key="1">
    <citation type="submission" date="2020-10" db="EMBL/GenBank/DDBJ databases">
        <title>De novo genome project of the cellulose decomposer Thermobifida halotolerans type strain.</title>
        <authorList>
            <person name="Nagy I."/>
            <person name="Horvath B."/>
            <person name="Kukolya J."/>
            <person name="Nagy I."/>
            <person name="Orsini M."/>
        </authorList>
    </citation>
    <scope>NUCLEOTIDE SEQUENCE</scope>
    <source>
        <strain evidence="1">DSM 44931</strain>
    </source>
</reference>
<protein>
    <submittedName>
        <fullName evidence="1">Uncharacterized protein</fullName>
    </submittedName>
</protein>
<dbReference type="RefSeq" id="WP_068694245.1">
    <property type="nucleotide sequence ID" value="NZ_CP063196.1"/>
</dbReference>
<organism evidence="1 2">
    <name type="scientific">Thermobifida halotolerans</name>
    <dbReference type="NCBI Taxonomy" id="483545"/>
    <lineage>
        <taxon>Bacteria</taxon>
        <taxon>Bacillati</taxon>
        <taxon>Actinomycetota</taxon>
        <taxon>Actinomycetes</taxon>
        <taxon>Streptosporangiales</taxon>
        <taxon>Nocardiopsidaceae</taxon>
        <taxon>Thermobifida</taxon>
    </lineage>
</organism>
<keyword evidence="2" id="KW-1185">Reference proteome</keyword>